<proteinExistence type="predicted"/>
<dbReference type="EMBL" id="JAGYWB010000015">
    <property type="protein sequence ID" value="KAI0497274.1"/>
    <property type="molecule type" value="Genomic_DNA"/>
</dbReference>
<gene>
    <name evidence="1" type="ORF">KFK09_020497</name>
</gene>
<sequence>MEPRMQPARDEYGDCDDDEPFEIICGEEDLRDQNVVKIGMLAETRAWIWRKIDNFRTNWSTDIISLLRNHGKQPTVGDKVRSWEAARGSKYFRNRLCRDQSKRLFNCFLNSKSEVPPFQTSP</sequence>
<reference evidence="1" key="1">
    <citation type="journal article" date="2022" name="Front. Genet.">
        <title>Chromosome-Scale Assembly of the Dendrobium nobile Genome Provides Insights Into the Molecular Mechanism of the Biosynthesis of the Medicinal Active Ingredient of Dendrobium.</title>
        <authorList>
            <person name="Xu Q."/>
            <person name="Niu S.-C."/>
            <person name="Li K.-L."/>
            <person name="Zheng P.-J."/>
            <person name="Zhang X.-J."/>
            <person name="Jia Y."/>
            <person name="Liu Y."/>
            <person name="Niu Y.-X."/>
            <person name="Yu L.-H."/>
            <person name="Chen D.-F."/>
            <person name="Zhang G.-Q."/>
        </authorList>
    </citation>
    <scope>NUCLEOTIDE SEQUENCE</scope>
    <source>
        <tissue evidence="1">Leaf</tissue>
    </source>
</reference>
<comment type="caution">
    <text evidence="1">The sequence shown here is derived from an EMBL/GenBank/DDBJ whole genome shotgun (WGS) entry which is preliminary data.</text>
</comment>
<evidence type="ECO:0000313" key="2">
    <source>
        <dbReference type="Proteomes" id="UP000829196"/>
    </source>
</evidence>
<evidence type="ECO:0000313" key="1">
    <source>
        <dbReference type="EMBL" id="KAI0497274.1"/>
    </source>
</evidence>
<accession>A0A8T3AML1</accession>
<dbReference type="Proteomes" id="UP000829196">
    <property type="component" value="Unassembled WGS sequence"/>
</dbReference>
<keyword evidence="2" id="KW-1185">Reference proteome</keyword>
<dbReference type="AlphaFoldDB" id="A0A8T3AML1"/>
<name>A0A8T3AML1_DENNO</name>
<protein>
    <submittedName>
        <fullName evidence="1">Uncharacterized protein</fullName>
    </submittedName>
</protein>
<organism evidence="1 2">
    <name type="scientific">Dendrobium nobile</name>
    <name type="common">Orchid</name>
    <dbReference type="NCBI Taxonomy" id="94219"/>
    <lineage>
        <taxon>Eukaryota</taxon>
        <taxon>Viridiplantae</taxon>
        <taxon>Streptophyta</taxon>
        <taxon>Embryophyta</taxon>
        <taxon>Tracheophyta</taxon>
        <taxon>Spermatophyta</taxon>
        <taxon>Magnoliopsida</taxon>
        <taxon>Liliopsida</taxon>
        <taxon>Asparagales</taxon>
        <taxon>Orchidaceae</taxon>
        <taxon>Epidendroideae</taxon>
        <taxon>Malaxideae</taxon>
        <taxon>Dendrobiinae</taxon>
        <taxon>Dendrobium</taxon>
    </lineage>
</organism>